<keyword evidence="11" id="KW-1185">Reference proteome</keyword>
<dbReference type="GO" id="GO:0006355">
    <property type="term" value="P:regulation of DNA-templated transcription"/>
    <property type="evidence" value="ECO:0007669"/>
    <property type="project" value="InterPro"/>
</dbReference>
<keyword evidence="5" id="KW-0804">Transcription</keyword>
<dbReference type="InterPro" id="IPR016032">
    <property type="entry name" value="Sig_transdc_resp-reg_C-effctor"/>
</dbReference>
<dbReference type="Gene3D" id="1.10.10.10">
    <property type="entry name" value="Winged helix-like DNA-binding domain superfamily/Winged helix DNA-binding domain"/>
    <property type="match status" value="1"/>
</dbReference>
<accession>A0A517Y063</accession>
<dbReference type="OrthoDB" id="272875at2"/>
<dbReference type="SUPFAM" id="SSF52172">
    <property type="entry name" value="CheY-like"/>
    <property type="match status" value="1"/>
</dbReference>
<feature type="domain" description="Response regulatory" evidence="8">
    <location>
        <begin position="5"/>
        <end position="119"/>
    </location>
</feature>
<dbReference type="AlphaFoldDB" id="A0A517Y063"/>
<feature type="modified residue" description="4-aspartylphosphate" evidence="6">
    <location>
        <position position="54"/>
    </location>
</feature>
<dbReference type="Pfam" id="PF00072">
    <property type="entry name" value="Response_reg"/>
    <property type="match status" value="1"/>
</dbReference>
<dbReference type="CDD" id="cd00383">
    <property type="entry name" value="trans_reg_C"/>
    <property type="match status" value="1"/>
</dbReference>
<dbReference type="SMART" id="SM00448">
    <property type="entry name" value="REC"/>
    <property type="match status" value="1"/>
</dbReference>
<evidence type="ECO:0000259" key="9">
    <source>
        <dbReference type="PROSITE" id="PS51755"/>
    </source>
</evidence>
<evidence type="ECO:0000256" key="2">
    <source>
        <dbReference type="ARBA" id="ARBA00023012"/>
    </source>
</evidence>
<evidence type="ECO:0000313" key="11">
    <source>
        <dbReference type="Proteomes" id="UP000319576"/>
    </source>
</evidence>
<dbReference type="InterPro" id="IPR039420">
    <property type="entry name" value="WalR-like"/>
</dbReference>
<sequence>MPKARIVVVEDEPAIRRGVSDALRLSGYEVTEAPDGAAGLTEGAAAGVDLVLLDLQLPKRDGLDVLAEIRRTCPTRPVIVLTARGTEDDRVKGLKMGADDYVVKPFSAKELLARVEAVLRRTLKPPAEVKAVKVGKGSVDLHRREVRWPDGTRHDLSETETALLKYLVVNRERAVSREELLNRVWGIGTAGLETRAVDMHIARLRAKLKDPAGDDHQPEAIVTVRAHGYMAGPALTVRVEAVAAT</sequence>
<dbReference type="Proteomes" id="UP000319576">
    <property type="component" value="Chromosome"/>
</dbReference>
<dbReference type="GO" id="GO:0000156">
    <property type="term" value="F:phosphorelay response regulator activity"/>
    <property type="evidence" value="ECO:0007669"/>
    <property type="project" value="TreeGrafter"/>
</dbReference>
<dbReference type="KEGG" id="uli:ETAA1_51480"/>
<dbReference type="SUPFAM" id="SSF46894">
    <property type="entry name" value="C-terminal effector domain of the bipartite response regulators"/>
    <property type="match status" value="1"/>
</dbReference>
<dbReference type="InterPro" id="IPR036388">
    <property type="entry name" value="WH-like_DNA-bd_sf"/>
</dbReference>
<dbReference type="InterPro" id="IPR001867">
    <property type="entry name" value="OmpR/PhoB-type_DNA-bd"/>
</dbReference>
<dbReference type="EMBL" id="CP036273">
    <property type="protein sequence ID" value="QDU23156.1"/>
    <property type="molecule type" value="Genomic_DNA"/>
</dbReference>
<gene>
    <name evidence="10" type="primary">phoB_3</name>
    <name evidence="10" type="ORF">ETAA1_51480</name>
</gene>
<dbReference type="SMART" id="SM00862">
    <property type="entry name" value="Trans_reg_C"/>
    <property type="match status" value="1"/>
</dbReference>
<dbReference type="InterPro" id="IPR001789">
    <property type="entry name" value="Sig_transdc_resp-reg_receiver"/>
</dbReference>
<dbReference type="RefSeq" id="WP_145243254.1">
    <property type="nucleotide sequence ID" value="NZ_CP036273.1"/>
</dbReference>
<keyword evidence="2" id="KW-0902">Two-component regulatory system</keyword>
<feature type="domain" description="OmpR/PhoB-type" evidence="9">
    <location>
        <begin position="129"/>
        <end position="233"/>
    </location>
</feature>
<keyword evidence="4 7" id="KW-0238">DNA-binding</keyword>
<evidence type="ECO:0000256" key="5">
    <source>
        <dbReference type="ARBA" id="ARBA00023163"/>
    </source>
</evidence>
<dbReference type="GO" id="GO:0005829">
    <property type="term" value="C:cytosol"/>
    <property type="evidence" value="ECO:0007669"/>
    <property type="project" value="TreeGrafter"/>
</dbReference>
<dbReference type="Gene3D" id="3.40.50.2300">
    <property type="match status" value="1"/>
</dbReference>
<organism evidence="10 11">
    <name type="scientific">Urbifossiella limnaea</name>
    <dbReference type="NCBI Taxonomy" id="2528023"/>
    <lineage>
        <taxon>Bacteria</taxon>
        <taxon>Pseudomonadati</taxon>
        <taxon>Planctomycetota</taxon>
        <taxon>Planctomycetia</taxon>
        <taxon>Gemmatales</taxon>
        <taxon>Gemmataceae</taxon>
        <taxon>Urbifossiella</taxon>
    </lineage>
</organism>
<dbReference type="PANTHER" id="PTHR48111:SF1">
    <property type="entry name" value="TWO-COMPONENT RESPONSE REGULATOR ORR33"/>
    <property type="match status" value="1"/>
</dbReference>
<dbReference type="Gene3D" id="6.10.250.690">
    <property type="match status" value="1"/>
</dbReference>
<evidence type="ECO:0000259" key="8">
    <source>
        <dbReference type="PROSITE" id="PS50110"/>
    </source>
</evidence>
<proteinExistence type="predicted"/>
<keyword evidence="3" id="KW-0805">Transcription regulation</keyword>
<evidence type="ECO:0000256" key="1">
    <source>
        <dbReference type="ARBA" id="ARBA00022553"/>
    </source>
</evidence>
<dbReference type="GO" id="GO:0032993">
    <property type="term" value="C:protein-DNA complex"/>
    <property type="evidence" value="ECO:0007669"/>
    <property type="project" value="TreeGrafter"/>
</dbReference>
<evidence type="ECO:0000256" key="4">
    <source>
        <dbReference type="ARBA" id="ARBA00023125"/>
    </source>
</evidence>
<feature type="DNA-binding region" description="OmpR/PhoB-type" evidence="7">
    <location>
        <begin position="129"/>
        <end position="233"/>
    </location>
</feature>
<reference evidence="10 11" key="1">
    <citation type="submission" date="2019-02" db="EMBL/GenBank/DDBJ databases">
        <title>Deep-cultivation of Planctomycetes and their phenomic and genomic characterization uncovers novel biology.</title>
        <authorList>
            <person name="Wiegand S."/>
            <person name="Jogler M."/>
            <person name="Boedeker C."/>
            <person name="Pinto D."/>
            <person name="Vollmers J."/>
            <person name="Rivas-Marin E."/>
            <person name="Kohn T."/>
            <person name="Peeters S.H."/>
            <person name="Heuer A."/>
            <person name="Rast P."/>
            <person name="Oberbeckmann S."/>
            <person name="Bunk B."/>
            <person name="Jeske O."/>
            <person name="Meyerdierks A."/>
            <person name="Storesund J.E."/>
            <person name="Kallscheuer N."/>
            <person name="Luecker S."/>
            <person name="Lage O.M."/>
            <person name="Pohl T."/>
            <person name="Merkel B.J."/>
            <person name="Hornburger P."/>
            <person name="Mueller R.-W."/>
            <person name="Bruemmer F."/>
            <person name="Labrenz M."/>
            <person name="Spormann A.M."/>
            <person name="Op den Camp H."/>
            <person name="Overmann J."/>
            <person name="Amann R."/>
            <person name="Jetten M.S.M."/>
            <person name="Mascher T."/>
            <person name="Medema M.H."/>
            <person name="Devos D.P."/>
            <person name="Kaster A.-K."/>
            <person name="Ovreas L."/>
            <person name="Rohde M."/>
            <person name="Galperin M.Y."/>
            <person name="Jogler C."/>
        </authorList>
    </citation>
    <scope>NUCLEOTIDE SEQUENCE [LARGE SCALE GENOMIC DNA]</scope>
    <source>
        <strain evidence="10 11">ETA_A1</strain>
    </source>
</reference>
<dbReference type="PROSITE" id="PS50110">
    <property type="entry name" value="RESPONSE_REGULATORY"/>
    <property type="match status" value="1"/>
</dbReference>
<dbReference type="PANTHER" id="PTHR48111">
    <property type="entry name" value="REGULATOR OF RPOS"/>
    <property type="match status" value="1"/>
</dbReference>
<protein>
    <submittedName>
        <fullName evidence="10">Phosphate regulon transcriptional regulatory protein PhoB</fullName>
    </submittedName>
</protein>
<dbReference type="Pfam" id="PF00486">
    <property type="entry name" value="Trans_reg_C"/>
    <property type="match status" value="1"/>
</dbReference>
<dbReference type="InterPro" id="IPR011006">
    <property type="entry name" value="CheY-like_superfamily"/>
</dbReference>
<evidence type="ECO:0000256" key="6">
    <source>
        <dbReference type="PROSITE-ProRule" id="PRU00169"/>
    </source>
</evidence>
<evidence type="ECO:0000256" key="7">
    <source>
        <dbReference type="PROSITE-ProRule" id="PRU01091"/>
    </source>
</evidence>
<evidence type="ECO:0000313" key="10">
    <source>
        <dbReference type="EMBL" id="QDU23156.1"/>
    </source>
</evidence>
<keyword evidence="1 6" id="KW-0597">Phosphoprotein</keyword>
<evidence type="ECO:0000256" key="3">
    <source>
        <dbReference type="ARBA" id="ARBA00023015"/>
    </source>
</evidence>
<dbReference type="GO" id="GO:0000976">
    <property type="term" value="F:transcription cis-regulatory region binding"/>
    <property type="evidence" value="ECO:0007669"/>
    <property type="project" value="TreeGrafter"/>
</dbReference>
<name>A0A517Y063_9BACT</name>
<dbReference type="PROSITE" id="PS51755">
    <property type="entry name" value="OMPR_PHOB"/>
    <property type="match status" value="1"/>
</dbReference>